<dbReference type="PANTHER" id="PTHR10974:SF75">
    <property type="entry name" value="SULFATASE DOMAIN-CONTAINING PROTEIN"/>
    <property type="match status" value="1"/>
</dbReference>
<sequence length="514" mass="59345">MIQCPPHAYEWNDPNLIRLLGKVGSPYLMTIFGRKPPECHREDGYTFLENGTIRMNPAFNSTPNVYILVLDSAGRYPALRQLKRTYAFMIDEMGAIDFTRYNHVGYTSRDNALVAFSGIIGEKADRSLFGGTILKSSFKCDQFLDNQSHIFFEFEDAGYQTMFAQDYPHDLYAYMDCAGYKNDFAAHLFRPFILLTTPQDSAERRTWSKIVERTLLEEHLLKPENCGRTFQHVLRYLERFIDSYEDSPKISIVWTNEGHDEEKGFRVSDHHYEKFLRDNREKLKDAFLIVMGDHGQKGGKIGDTEQGQFENLTPLMLFSVPQKLRDTPLEAMVRKNADQVFTPHDLHATLIDIVRNQAKIGFRDTNYLRINATRGNSWLRELDPDLPRDCQHLPIPAQGFKITPKLIEANFEAYLSENGVLELCEMARVENITKMRQVLLKEQLIAIRVEFFTAREAKFMVTFGIQPNGSLFMQPKVFVRLNRYHNTADCISAQKAALRPVCYCKAQEKGRVIV</sequence>
<dbReference type="WBParaSite" id="MBELARI_LOCUS16551">
    <property type="protein sequence ID" value="MBELARI_LOCUS16551"/>
    <property type="gene ID" value="MBELARI_LOCUS16551"/>
</dbReference>
<dbReference type="CDD" id="cd16021">
    <property type="entry name" value="ALP_like"/>
    <property type="match status" value="1"/>
</dbReference>
<name>A0AAF3ERA2_9BILA</name>
<reference evidence="2" key="1">
    <citation type="submission" date="2024-02" db="UniProtKB">
        <authorList>
            <consortium name="WormBaseParasite"/>
        </authorList>
    </citation>
    <scope>IDENTIFICATION</scope>
</reference>
<organism evidence="1 2">
    <name type="scientific">Mesorhabditis belari</name>
    <dbReference type="NCBI Taxonomy" id="2138241"/>
    <lineage>
        <taxon>Eukaryota</taxon>
        <taxon>Metazoa</taxon>
        <taxon>Ecdysozoa</taxon>
        <taxon>Nematoda</taxon>
        <taxon>Chromadorea</taxon>
        <taxon>Rhabditida</taxon>
        <taxon>Rhabditina</taxon>
        <taxon>Rhabditomorpha</taxon>
        <taxon>Rhabditoidea</taxon>
        <taxon>Rhabditidae</taxon>
        <taxon>Mesorhabditinae</taxon>
        <taxon>Mesorhabditis</taxon>
    </lineage>
</organism>
<dbReference type="GO" id="GO:0005615">
    <property type="term" value="C:extracellular space"/>
    <property type="evidence" value="ECO:0007669"/>
    <property type="project" value="TreeGrafter"/>
</dbReference>
<dbReference type="PANTHER" id="PTHR10974">
    <property type="entry name" value="FI08016P-RELATED"/>
    <property type="match status" value="1"/>
</dbReference>
<keyword evidence="1" id="KW-1185">Reference proteome</keyword>
<dbReference type="SUPFAM" id="SSF53649">
    <property type="entry name" value="Alkaline phosphatase-like"/>
    <property type="match status" value="1"/>
</dbReference>
<accession>A0AAF3ERA2</accession>
<evidence type="ECO:0000313" key="2">
    <source>
        <dbReference type="WBParaSite" id="MBELARI_LOCUS16551"/>
    </source>
</evidence>
<dbReference type="AlphaFoldDB" id="A0AAF3ERA2"/>
<evidence type="ECO:0000313" key="1">
    <source>
        <dbReference type="Proteomes" id="UP000887575"/>
    </source>
</evidence>
<proteinExistence type="predicted"/>
<dbReference type="InterPro" id="IPR017850">
    <property type="entry name" value="Alkaline_phosphatase_core_sf"/>
</dbReference>
<dbReference type="InterPro" id="IPR004245">
    <property type="entry name" value="DUF229"/>
</dbReference>
<protein>
    <submittedName>
        <fullName evidence="2">Uncharacterized protein</fullName>
    </submittedName>
</protein>
<dbReference type="Pfam" id="PF02995">
    <property type="entry name" value="DUF229"/>
    <property type="match status" value="1"/>
</dbReference>
<dbReference type="Proteomes" id="UP000887575">
    <property type="component" value="Unassembled WGS sequence"/>
</dbReference>